<dbReference type="EMBL" id="ML119705">
    <property type="protein sequence ID" value="RPA78935.1"/>
    <property type="molecule type" value="Genomic_DNA"/>
</dbReference>
<feature type="region of interest" description="Disordered" evidence="1">
    <location>
        <begin position="231"/>
        <end position="280"/>
    </location>
</feature>
<reference evidence="2 3" key="1">
    <citation type="journal article" date="2018" name="Nat. Ecol. Evol.">
        <title>Pezizomycetes genomes reveal the molecular basis of ectomycorrhizal truffle lifestyle.</title>
        <authorList>
            <person name="Murat C."/>
            <person name="Payen T."/>
            <person name="Noel B."/>
            <person name="Kuo A."/>
            <person name="Morin E."/>
            <person name="Chen J."/>
            <person name="Kohler A."/>
            <person name="Krizsan K."/>
            <person name="Balestrini R."/>
            <person name="Da Silva C."/>
            <person name="Montanini B."/>
            <person name="Hainaut M."/>
            <person name="Levati E."/>
            <person name="Barry K.W."/>
            <person name="Belfiori B."/>
            <person name="Cichocki N."/>
            <person name="Clum A."/>
            <person name="Dockter R.B."/>
            <person name="Fauchery L."/>
            <person name="Guy J."/>
            <person name="Iotti M."/>
            <person name="Le Tacon F."/>
            <person name="Lindquist E.A."/>
            <person name="Lipzen A."/>
            <person name="Malagnac F."/>
            <person name="Mello A."/>
            <person name="Molinier V."/>
            <person name="Miyauchi S."/>
            <person name="Poulain J."/>
            <person name="Riccioni C."/>
            <person name="Rubini A."/>
            <person name="Sitrit Y."/>
            <person name="Splivallo R."/>
            <person name="Traeger S."/>
            <person name="Wang M."/>
            <person name="Zifcakova L."/>
            <person name="Wipf D."/>
            <person name="Zambonelli A."/>
            <person name="Paolocci F."/>
            <person name="Nowrousian M."/>
            <person name="Ottonello S."/>
            <person name="Baldrian P."/>
            <person name="Spatafora J.W."/>
            <person name="Henrissat B."/>
            <person name="Nagy L.G."/>
            <person name="Aury J.M."/>
            <person name="Wincker P."/>
            <person name="Grigoriev I.V."/>
            <person name="Bonfante P."/>
            <person name="Martin F.M."/>
        </authorList>
    </citation>
    <scope>NUCLEOTIDE SEQUENCE [LARGE SCALE GENOMIC DNA]</scope>
    <source>
        <strain evidence="2 3">RN42</strain>
    </source>
</reference>
<evidence type="ECO:0000313" key="3">
    <source>
        <dbReference type="Proteomes" id="UP000275078"/>
    </source>
</evidence>
<dbReference type="OrthoDB" id="5413829at2759"/>
<dbReference type="Gene3D" id="6.10.250.2790">
    <property type="match status" value="1"/>
</dbReference>
<evidence type="ECO:0000256" key="1">
    <source>
        <dbReference type="SAM" id="MobiDB-lite"/>
    </source>
</evidence>
<name>A0A3N4HYJ7_ASCIM</name>
<dbReference type="STRING" id="1160509.A0A3N4HYJ7"/>
<evidence type="ECO:0000313" key="2">
    <source>
        <dbReference type="EMBL" id="RPA78935.1"/>
    </source>
</evidence>
<dbReference type="Proteomes" id="UP000275078">
    <property type="component" value="Unassembled WGS sequence"/>
</dbReference>
<feature type="compositionally biased region" description="Basic and acidic residues" evidence="1">
    <location>
        <begin position="231"/>
        <end position="255"/>
    </location>
</feature>
<feature type="compositionally biased region" description="Gly residues" evidence="1">
    <location>
        <begin position="266"/>
        <end position="280"/>
    </location>
</feature>
<dbReference type="AlphaFoldDB" id="A0A3N4HYJ7"/>
<proteinExistence type="predicted"/>
<organism evidence="2 3">
    <name type="scientific">Ascobolus immersus RN42</name>
    <dbReference type="NCBI Taxonomy" id="1160509"/>
    <lineage>
        <taxon>Eukaryota</taxon>
        <taxon>Fungi</taxon>
        <taxon>Dikarya</taxon>
        <taxon>Ascomycota</taxon>
        <taxon>Pezizomycotina</taxon>
        <taxon>Pezizomycetes</taxon>
        <taxon>Pezizales</taxon>
        <taxon>Ascobolaceae</taxon>
        <taxon>Ascobolus</taxon>
    </lineage>
</organism>
<accession>A0A3N4HYJ7</accession>
<gene>
    <name evidence="2" type="ORF">BJ508DRAFT_363557</name>
</gene>
<keyword evidence="3" id="KW-1185">Reference proteome</keyword>
<sequence>MSTTTTNSTLTDPLLTPFLSPTFTPTTYLNRILPTLPTPLPTSSQPQLPQPHTNTQRHLTSLEIHLQKLLSQLSTTSTTLLRLSPRLQYETKVLESQVSSVRKALAASTVSAPPDIVPTDDDLDDEKPVVPPSDPNTPAAFTHLRTLHLVRQKLMAVQRLFEKALRWSTEPALPVNEVEYILASTGSSVEGVKKARGKVEEWREVWGVFKGTVEEGPKGKVLKEAEDIVRRSEGKTGIKEEGEEREEVGRKDGPKGDNSAQTAGSGVYGLIGGLGWGIRK</sequence>
<protein>
    <submittedName>
        <fullName evidence="2">Uncharacterized protein</fullName>
    </submittedName>
</protein>